<dbReference type="AlphaFoldDB" id="A0A1R1SPM4"/>
<name>A0A1R1SPM4_9ACTN</name>
<dbReference type="PANTHER" id="PTHR43289">
    <property type="entry name" value="MITOGEN-ACTIVATED PROTEIN KINASE KINASE KINASE 20-RELATED"/>
    <property type="match status" value="1"/>
</dbReference>
<evidence type="ECO:0000256" key="6">
    <source>
        <dbReference type="ARBA" id="ARBA00022840"/>
    </source>
</evidence>
<keyword evidence="4" id="KW-0547">Nucleotide-binding</keyword>
<keyword evidence="10" id="KW-1185">Reference proteome</keyword>
<accession>A0A1R1SPM4</accession>
<keyword evidence="2 9" id="KW-0723">Serine/threonine-protein kinase</keyword>
<dbReference type="SUPFAM" id="SSF48452">
    <property type="entry name" value="TPR-like"/>
    <property type="match status" value="1"/>
</dbReference>
<reference evidence="9 10" key="1">
    <citation type="submission" date="2013-05" db="EMBL/GenBank/DDBJ databases">
        <title>Genome sequence of Streptomyces sparsogenes DSM 40356.</title>
        <authorList>
            <person name="Coyne S."/>
            <person name="Seebeck F.P."/>
        </authorList>
    </citation>
    <scope>NUCLEOTIDE SEQUENCE [LARGE SCALE GENOMIC DNA]</scope>
    <source>
        <strain evidence="9 10">DSM 40356</strain>
    </source>
</reference>
<dbReference type="Gene3D" id="3.30.200.20">
    <property type="entry name" value="Phosphorylase Kinase, domain 1"/>
    <property type="match status" value="1"/>
</dbReference>
<evidence type="ECO:0000256" key="2">
    <source>
        <dbReference type="ARBA" id="ARBA00022527"/>
    </source>
</evidence>
<protein>
    <recommendedName>
        <fullName evidence="1">non-specific serine/threonine protein kinase</fullName>
        <ecNumber evidence="1">2.7.11.1</ecNumber>
    </recommendedName>
</protein>
<sequence>MGEVWAAEDLQLNRLVAVKFLSSHGEPGNLPRLERRFEREARLTARIGHPSVPTVHGTGRREDNSLYIAMELVDGSTLSELLKEKGPFPVQLAAAVAFQTADVLAHAHRIHVIHRDLKPSNLMLTPNNTVKVLDFGIAAALKPDPDETPLTRSGEWLGTPGFMSPEQACGRKATARSDLYALGCVLYEILAGKPLFELPKDAAPVVLVLKHMNEKAVPLTEHRPDTPPAFADLIMRLLAKEPEERPSTEEVQDVARTCLEQPTSLLRRLFAPSGPQPEPVAKDEAPQAPQPSASVTERVRALADRGEHATAAALLGEHLRGLRRPLDDPELVPLRLTLCEVLLASQDFTRAYDAYFALGGALRKRRPKTDRDVLACRMGTARCLAELGRTPEALHEFEALLPVQQHVFGAVDPTVFDTRYEIAALTARGGFIQDAREQLGGLVADQHRILPTSDERHARADALLVRLDRLIESA</sequence>
<evidence type="ECO:0000256" key="3">
    <source>
        <dbReference type="ARBA" id="ARBA00022679"/>
    </source>
</evidence>
<dbReference type="Gene3D" id="1.25.40.10">
    <property type="entry name" value="Tetratricopeptide repeat domain"/>
    <property type="match status" value="1"/>
</dbReference>
<dbReference type="Gene3D" id="1.10.510.10">
    <property type="entry name" value="Transferase(Phosphotransferase) domain 1"/>
    <property type="match status" value="1"/>
</dbReference>
<evidence type="ECO:0000256" key="1">
    <source>
        <dbReference type="ARBA" id="ARBA00012513"/>
    </source>
</evidence>
<feature type="domain" description="Protein kinase" evidence="8">
    <location>
        <begin position="1"/>
        <end position="259"/>
    </location>
</feature>
<dbReference type="InterPro" id="IPR011990">
    <property type="entry name" value="TPR-like_helical_dom_sf"/>
</dbReference>
<evidence type="ECO:0000256" key="7">
    <source>
        <dbReference type="SAM" id="MobiDB-lite"/>
    </source>
</evidence>
<evidence type="ECO:0000256" key="5">
    <source>
        <dbReference type="ARBA" id="ARBA00022777"/>
    </source>
</evidence>
<evidence type="ECO:0000313" key="9">
    <source>
        <dbReference type="EMBL" id="OMI40258.1"/>
    </source>
</evidence>
<dbReference type="PROSITE" id="PS00108">
    <property type="entry name" value="PROTEIN_KINASE_ST"/>
    <property type="match status" value="1"/>
</dbReference>
<comment type="caution">
    <text evidence="9">The sequence shown here is derived from an EMBL/GenBank/DDBJ whole genome shotgun (WGS) entry which is preliminary data.</text>
</comment>
<proteinExistence type="predicted"/>
<evidence type="ECO:0000259" key="8">
    <source>
        <dbReference type="PROSITE" id="PS50011"/>
    </source>
</evidence>
<dbReference type="FunFam" id="1.10.510.10:FF:000021">
    <property type="entry name" value="Serine/threonine protein kinase"/>
    <property type="match status" value="1"/>
</dbReference>
<dbReference type="SUPFAM" id="SSF56112">
    <property type="entry name" value="Protein kinase-like (PK-like)"/>
    <property type="match status" value="1"/>
</dbReference>
<dbReference type="PANTHER" id="PTHR43289:SF6">
    <property type="entry name" value="SERINE_THREONINE-PROTEIN KINASE NEKL-3"/>
    <property type="match status" value="1"/>
</dbReference>
<evidence type="ECO:0000313" key="10">
    <source>
        <dbReference type="Proteomes" id="UP000186168"/>
    </source>
</evidence>
<organism evidence="9 10">
    <name type="scientific">Streptomyces sparsogenes DSM 40356</name>
    <dbReference type="NCBI Taxonomy" id="1331668"/>
    <lineage>
        <taxon>Bacteria</taxon>
        <taxon>Bacillati</taxon>
        <taxon>Actinomycetota</taxon>
        <taxon>Actinomycetes</taxon>
        <taxon>Kitasatosporales</taxon>
        <taxon>Streptomycetaceae</taxon>
        <taxon>Streptomyces</taxon>
    </lineage>
</organism>
<dbReference type="GO" id="GO:0004674">
    <property type="term" value="F:protein serine/threonine kinase activity"/>
    <property type="evidence" value="ECO:0007669"/>
    <property type="project" value="UniProtKB-KW"/>
</dbReference>
<feature type="region of interest" description="Disordered" evidence="7">
    <location>
        <begin position="269"/>
        <end position="295"/>
    </location>
</feature>
<dbReference type="Pfam" id="PF00069">
    <property type="entry name" value="Pkinase"/>
    <property type="match status" value="1"/>
</dbReference>
<dbReference type="SMART" id="SM00220">
    <property type="entry name" value="S_TKc"/>
    <property type="match status" value="1"/>
</dbReference>
<dbReference type="Proteomes" id="UP000186168">
    <property type="component" value="Unassembled WGS sequence"/>
</dbReference>
<dbReference type="GO" id="GO:0005524">
    <property type="term" value="F:ATP binding"/>
    <property type="evidence" value="ECO:0007669"/>
    <property type="project" value="UniProtKB-KW"/>
</dbReference>
<keyword evidence="5 9" id="KW-0418">Kinase</keyword>
<dbReference type="PROSITE" id="PS50011">
    <property type="entry name" value="PROTEIN_KINASE_DOM"/>
    <property type="match status" value="1"/>
</dbReference>
<evidence type="ECO:0000256" key="4">
    <source>
        <dbReference type="ARBA" id="ARBA00022741"/>
    </source>
</evidence>
<gene>
    <name evidence="9" type="ORF">SPAR_06770</name>
</gene>
<dbReference type="EMBL" id="ASQP01000099">
    <property type="protein sequence ID" value="OMI40258.1"/>
    <property type="molecule type" value="Genomic_DNA"/>
</dbReference>
<keyword evidence="6" id="KW-0067">ATP-binding</keyword>
<dbReference type="InterPro" id="IPR011009">
    <property type="entry name" value="Kinase-like_dom_sf"/>
</dbReference>
<dbReference type="EC" id="2.7.11.1" evidence="1"/>
<keyword evidence="3" id="KW-0808">Transferase</keyword>
<dbReference type="InterPro" id="IPR000719">
    <property type="entry name" value="Prot_kinase_dom"/>
</dbReference>
<dbReference type="STRING" id="67365.GCA_001704635_07708"/>
<dbReference type="InterPro" id="IPR008271">
    <property type="entry name" value="Ser/Thr_kinase_AS"/>
</dbReference>
<dbReference type="CDD" id="cd14014">
    <property type="entry name" value="STKc_PknB_like"/>
    <property type="match status" value="1"/>
</dbReference>